<dbReference type="EMBL" id="CP000085">
    <property type="protein sequence ID" value="ABC34098.1"/>
    <property type="molecule type" value="Genomic_DNA"/>
</dbReference>
<evidence type="ECO:0000256" key="1">
    <source>
        <dbReference type="SAM" id="Phobius"/>
    </source>
</evidence>
<feature type="domain" description="Glycosyltransferase 2-like" evidence="2">
    <location>
        <begin position="56"/>
        <end position="234"/>
    </location>
</feature>
<feature type="transmembrane region" description="Helical" evidence="1">
    <location>
        <begin position="356"/>
        <end position="379"/>
    </location>
</feature>
<dbReference type="InterPro" id="IPR017832">
    <property type="entry name" value="Glyco_trans_2_hopen-assoc_HpnB"/>
</dbReference>
<dbReference type="InterPro" id="IPR029044">
    <property type="entry name" value="Nucleotide-diphossugar_trans"/>
</dbReference>
<gene>
    <name evidence="3" type="ordered locus">BTH_II2242</name>
</gene>
<dbReference type="RefSeq" id="WP_009894243.1">
    <property type="nucleotide sequence ID" value="NC_007650.1"/>
</dbReference>
<dbReference type="GeneID" id="45119650"/>
<dbReference type="AlphaFoldDB" id="Q2T319"/>
<sequence>MTLIVVFLLSCLSLVIWLVLLFGRGGFWRVRPARRLPPDARGAAAAAAGWPAVAAVVPARNEADVIGEAVQSLVGQAYEGAFHLIVVDDHSTDGTADAARAAAAAVGRADRLTVLAAQPLPAGWSGKVWAQSQGIAAVRSLGLPADYLLLTDADIGHPPDAVAQLVTRAQAEQRDLVSLMVRLRCDSFWEKALIPAFVFFFAKLYPFSWVNDPRNRTAGAAGGCMLVRRDALEEAGGIESIRGALIDDCSLAAQIKHRGAGRHPIRLDLADRSVSLRPYDSWRDIWNMIARTAFTQLRYSPALLLGTLVGMTIIYLVPPVAALAYGARAWPAWLAWASMCTAYAPMLSYYRRSPWWAPALPLVALFYVGATVASAVRYWRGKGGQWKARVQAPVQDR</sequence>
<organism evidence="3 4">
    <name type="scientific">Burkholderia thailandensis (strain ATCC 700388 / DSM 13276 / CCUG 48851 / CIP 106301 / E264)</name>
    <dbReference type="NCBI Taxonomy" id="271848"/>
    <lineage>
        <taxon>Bacteria</taxon>
        <taxon>Pseudomonadati</taxon>
        <taxon>Pseudomonadota</taxon>
        <taxon>Betaproteobacteria</taxon>
        <taxon>Burkholderiales</taxon>
        <taxon>Burkholderiaceae</taxon>
        <taxon>Burkholderia</taxon>
        <taxon>pseudomallei group</taxon>
    </lineage>
</organism>
<dbReference type="KEGG" id="bte:BTH_II2242"/>
<keyword evidence="1" id="KW-0472">Membrane</keyword>
<dbReference type="InterPro" id="IPR001173">
    <property type="entry name" value="Glyco_trans_2-like"/>
</dbReference>
<keyword evidence="3" id="KW-0808">Transferase</keyword>
<keyword evidence="4" id="KW-1185">Reference proteome</keyword>
<evidence type="ECO:0000313" key="3">
    <source>
        <dbReference type="EMBL" id="ABC34098.1"/>
    </source>
</evidence>
<protein>
    <submittedName>
        <fullName evidence="3">Glycosyl transferase, group 2 family protein</fullName>
    </submittedName>
</protein>
<dbReference type="NCBIfam" id="TIGR03469">
    <property type="entry name" value="HpnB"/>
    <property type="match status" value="1"/>
</dbReference>
<dbReference type="PANTHER" id="PTHR43646:SF3">
    <property type="entry name" value="SLR1566 PROTEIN"/>
    <property type="match status" value="1"/>
</dbReference>
<reference evidence="3 4" key="1">
    <citation type="journal article" date="2005" name="BMC Genomics">
        <title>Bacterial genome adaptation to niches: divergence of the potential virulence genes in three Burkholderia species of different survival strategies.</title>
        <authorList>
            <person name="Kim H.S."/>
            <person name="Schell M.A."/>
            <person name="Yu Y."/>
            <person name="Ulrich R.L."/>
            <person name="Sarria S.H."/>
            <person name="Nierman W.C."/>
            <person name="DeShazer D."/>
        </authorList>
    </citation>
    <scope>NUCLEOTIDE SEQUENCE [LARGE SCALE GENOMIC DNA]</scope>
    <source>
        <strain evidence="4">ATCC 700388 / DSM 13276 / CCUG 48851 / CIP 106301 / E264</strain>
    </source>
</reference>
<accession>Q2T319</accession>
<dbReference type="CAZy" id="GT2">
    <property type="family name" value="Glycosyltransferase Family 2"/>
</dbReference>
<dbReference type="Proteomes" id="UP000001930">
    <property type="component" value="Chromosome II"/>
</dbReference>
<keyword evidence="1" id="KW-0812">Transmembrane</keyword>
<dbReference type="Gene3D" id="3.90.550.10">
    <property type="entry name" value="Spore Coat Polysaccharide Biosynthesis Protein SpsA, Chain A"/>
    <property type="match status" value="1"/>
</dbReference>
<keyword evidence="1" id="KW-1133">Transmembrane helix</keyword>
<dbReference type="GO" id="GO:0016740">
    <property type="term" value="F:transferase activity"/>
    <property type="evidence" value="ECO:0007669"/>
    <property type="project" value="UniProtKB-KW"/>
</dbReference>
<dbReference type="HOGENOM" id="CLU_038143_2_0_4"/>
<dbReference type="PANTHER" id="PTHR43646">
    <property type="entry name" value="GLYCOSYLTRANSFERASE"/>
    <property type="match status" value="1"/>
</dbReference>
<name>Q2T319_BURTA</name>
<evidence type="ECO:0000259" key="2">
    <source>
        <dbReference type="Pfam" id="PF00535"/>
    </source>
</evidence>
<evidence type="ECO:0000313" key="4">
    <source>
        <dbReference type="Proteomes" id="UP000001930"/>
    </source>
</evidence>
<feature type="transmembrane region" description="Helical" evidence="1">
    <location>
        <begin position="302"/>
        <end position="325"/>
    </location>
</feature>
<dbReference type="SUPFAM" id="SSF53448">
    <property type="entry name" value="Nucleotide-diphospho-sugar transferases"/>
    <property type="match status" value="1"/>
</dbReference>
<dbReference type="Pfam" id="PF00535">
    <property type="entry name" value="Glycos_transf_2"/>
    <property type="match status" value="1"/>
</dbReference>
<proteinExistence type="predicted"/>